<dbReference type="PANTHER" id="PTHR48023">
    <property type="entry name" value="D-XYLOSE-PROTON SYMPORTER-LIKE 2"/>
    <property type="match status" value="1"/>
</dbReference>
<sequence>MENLQPEKPPHSPYTCQSLIVIFAAIIASVGGILFGYDIGIISGALLQLKDDFHLSLKEQQMVVGGVLVGAFCASFFGGNIVDSWGRKVGIISSCLLFIVGSLTLSFSINFIMLIIGRFIVGVAVSLSVTSECTYISEISPPCHRGMMVSLNEVGITIGFLLAYLINYIFISISQGWKYMFGAASVLALIQVIGLVFMPKSHHYLIIKGEIEKAKDILRTLRNTSNVDEEIDSIISSLEEQKNRRYLDLFSKTNNMRARMLLGMMLVFLQQFSGNANVLYYAPTVFKHFGYDSNTSATLVSVGLGVVKVVSTVVTLLIVDKVGRKTLLMSGALLMATSIMLLGLVGTISKIGITTDPSSSFITYYRPFPTGNNITDNSTGFVWEIQTLDDDTDEESVNLQSATEANVSFTSTFDSNFSNLSLEDNINKSRSKNLELQGAAYTNSKKIMARSTNLANFTVDELVNSTHSDLENANLHQVSMAVKITSVVALMVFVCSYGMSYGPVTWLILSEIFPGCLRGRAFSVATCINWGANIIVSSTFLDVLNAIGIGPTFIMYGLISFGAAAFIFLFVPETKSKTLEEINELLSKGLFRRNMKICIFATNHEKYNIEMSNAGMNNEITIVEKAIEKTDENHTGAQNK</sequence>
<keyword evidence="7 9" id="KW-0472">Membrane</keyword>
<evidence type="ECO:0000256" key="5">
    <source>
        <dbReference type="ARBA" id="ARBA00022692"/>
    </source>
</evidence>
<feature type="transmembrane region" description="Helical" evidence="9">
    <location>
        <begin position="89"/>
        <end position="109"/>
    </location>
</feature>
<feature type="transmembrane region" description="Helical" evidence="9">
    <location>
        <begin position="115"/>
        <end position="137"/>
    </location>
</feature>
<evidence type="ECO:0000256" key="8">
    <source>
        <dbReference type="RuleBase" id="RU003346"/>
    </source>
</evidence>
<evidence type="ECO:0000313" key="11">
    <source>
        <dbReference type="EMBL" id="KAG8181076.1"/>
    </source>
</evidence>
<evidence type="ECO:0000313" key="12">
    <source>
        <dbReference type="Proteomes" id="UP000827092"/>
    </source>
</evidence>
<comment type="subcellular location">
    <subcellularLocation>
        <location evidence="2">Membrane</location>
        <topology evidence="2">Multi-pass membrane protein</topology>
    </subcellularLocation>
</comment>
<evidence type="ECO:0000256" key="7">
    <source>
        <dbReference type="ARBA" id="ARBA00023136"/>
    </source>
</evidence>
<comment type="caution">
    <text evidence="11">The sequence shown here is derived from an EMBL/GenBank/DDBJ whole genome shotgun (WGS) entry which is preliminary data.</text>
</comment>
<protein>
    <recommendedName>
        <fullName evidence="10">Major facilitator superfamily (MFS) profile domain-containing protein</fullName>
    </recommendedName>
</protein>
<evidence type="ECO:0000256" key="9">
    <source>
        <dbReference type="SAM" id="Phobius"/>
    </source>
</evidence>
<dbReference type="PROSITE" id="PS50850">
    <property type="entry name" value="MFS"/>
    <property type="match status" value="1"/>
</dbReference>
<comment type="catalytic activity">
    <reaction evidence="1">
        <text>D-glucose(out) = D-glucose(in)</text>
        <dbReference type="Rhea" id="RHEA:60376"/>
        <dbReference type="ChEBI" id="CHEBI:4167"/>
    </reaction>
</comment>
<dbReference type="AlphaFoldDB" id="A0AAV6UBR0"/>
<dbReference type="PROSITE" id="PS00216">
    <property type="entry name" value="SUGAR_TRANSPORT_1"/>
    <property type="match status" value="2"/>
</dbReference>
<reference evidence="11 12" key="1">
    <citation type="journal article" date="2022" name="Nat. Ecol. Evol.">
        <title>A masculinizing supergene underlies an exaggerated male reproductive morph in a spider.</title>
        <authorList>
            <person name="Hendrickx F."/>
            <person name="De Corte Z."/>
            <person name="Sonet G."/>
            <person name="Van Belleghem S.M."/>
            <person name="Kostlbacher S."/>
            <person name="Vangestel C."/>
        </authorList>
    </citation>
    <scope>NUCLEOTIDE SEQUENCE [LARGE SCALE GENOMIC DNA]</scope>
    <source>
        <strain evidence="11">W744_W776</strain>
    </source>
</reference>
<organism evidence="11 12">
    <name type="scientific">Oedothorax gibbosus</name>
    <dbReference type="NCBI Taxonomy" id="931172"/>
    <lineage>
        <taxon>Eukaryota</taxon>
        <taxon>Metazoa</taxon>
        <taxon>Ecdysozoa</taxon>
        <taxon>Arthropoda</taxon>
        <taxon>Chelicerata</taxon>
        <taxon>Arachnida</taxon>
        <taxon>Araneae</taxon>
        <taxon>Araneomorphae</taxon>
        <taxon>Entelegynae</taxon>
        <taxon>Araneoidea</taxon>
        <taxon>Linyphiidae</taxon>
        <taxon>Erigoninae</taxon>
        <taxon>Oedothorax</taxon>
    </lineage>
</organism>
<gene>
    <name evidence="11" type="ORF">JTE90_014788</name>
</gene>
<feature type="transmembrane region" description="Helical" evidence="9">
    <location>
        <begin position="487"/>
        <end position="509"/>
    </location>
</feature>
<dbReference type="GO" id="GO:0016020">
    <property type="term" value="C:membrane"/>
    <property type="evidence" value="ECO:0007669"/>
    <property type="project" value="UniProtKB-SubCell"/>
</dbReference>
<feature type="transmembrane region" description="Helical" evidence="9">
    <location>
        <begin position="297"/>
        <end position="319"/>
    </location>
</feature>
<keyword evidence="6 9" id="KW-1133">Transmembrane helix</keyword>
<name>A0AAV6UBR0_9ARAC</name>
<dbReference type="GO" id="GO:1904659">
    <property type="term" value="P:D-glucose transmembrane transport"/>
    <property type="evidence" value="ECO:0007669"/>
    <property type="project" value="TreeGrafter"/>
</dbReference>
<feature type="transmembrane region" description="Helical" evidence="9">
    <location>
        <begin position="326"/>
        <end position="348"/>
    </location>
</feature>
<feature type="transmembrane region" description="Helical" evidence="9">
    <location>
        <begin position="553"/>
        <end position="571"/>
    </location>
</feature>
<dbReference type="InterPro" id="IPR050820">
    <property type="entry name" value="MFS_Sugar_Transporter"/>
</dbReference>
<evidence type="ECO:0000256" key="4">
    <source>
        <dbReference type="ARBA" id="ARBA00022448"/>
    </source>
</evidence>
<feature type="transmembrane region" description="Helical" evidence="9">
    <location>
        <begin position="261"/>
        <end position="282"/>
    </location>
</feature>
<feature type="transmembrane region" description="Helical" evidence="9">
    <location>
        <begin position="20"/>
        <end position="42"/>
    </location>
</feature>
<dbReference type="GO" id="GO:0022857">
    <property type="term" value="F:transmembrane transporter activity"/>
    <property type="evidence" value="ECO:0007669"/>
    <property type="project" value="InterPro"/>
</dbReference>
<dbReference type="GO" id="GO:0072359">
    <property type="term" value="P:circulatory system development"/>
    <property type="evidence" value="ECO:0007669"/>
    <property type="project" value="TreeGrafter"/>
</dbReference>
<feature type="transmembrane region" description="Helical" evidence="9">
    <location>
        <begin position="62"/>
        <end position="82"/>
    </location>
</feature>
<feature type="transmembrane region" description="Helical" evidence="9">
    <location>
        <begin position="149"/>
        <end position="171"/>
    </location>
</feature>
<keyword evidence="12" id="KW-1185">Reference proteome</keyword>
<dbReference type="SUPFAM" id="SSF103473">
    <property type="entry name" value="MFS general substrate transporter"/>
    <property type="match status" value="1"/>
</dbReference>
<evidence type="ECO:0000256" key="1">
    <source>
        <dbReference type="ARBA" id="ARBA00000618"/>
    </source>
</evidence>
<dbReference type="NCBIfam" id="TIGR00879">
    <property type="entry name" value="SP"/>
    <property type="match status" value="1"/>
</dbReference>
<evidence type="ECO:0000256" key="3">
    <source>
        <dbReference type="ARBA" id="ARBA00007004"/>
    </source>
</evidence>
<feature type="domain" description="Major facilitator superfamily (MFS) profile" evidence="10">
    <location>
        <begin position="24"/>
        <end position="575"/>
    </location>
</feature>
<dbReference type="EMBL" id="JAFNEN010000537">
    <property type="protein sequence ID" value="KAG8181076.1"/>
    <property type="molecule type" value="Genomic_DNA"/>
</dbReference>
<dbReference type="Gene3D" id="1.20.1250.20">
    <property type="entry name" value="MFS general substrate transporter like domains"/>
    <property type="match status" value="2"/>
</dbReference>
<dbReference type="InterPro" id="IPR020846">
    <property type="entry name" value="MFS_dom"/>
</dbReference>
<accession>A0AAV6UBR0</accession>
<evidence type="ECO:0000256" key="6">
    <source>
        <dbReference type="ARBA" id="ARBA00022989"/>
    </source>
</evidence>
<dbReference type="Proteomes" id="UP000827092">
    <property type="component" value="Unassembled WGS sequence"/>
</dbReference>
<dbReference type="PANTHER" id="PTHR48023:SF4">
    <property type="entry name" value="D-XYLOSE-PROTON SYMPORTER-LIKE 2"/>
    <property type="match status" value="1"/>
</dbReference>
<dbReference type="InterPro" id="IPR005829">
    <property type="entry name" value="Sugar_transporter_CS"/>
</dbReference>
<dbReference type="Pfam" id="PF00083">
    <property type="entry name" value="Sugar_tr"/>
    <property type="match status" value="2"/>
</dbReference>
<evidence type="ECO:0000259" key="10">
    <source>
        <dbReference type="PROSITE" id="PS50850"/>
    </source>
</evidence>
<dbReference type="InterPro" id="IPR003663">
    <property type="entry name" value="Sugar/inositol_transpt"/>
</dbReference>
<evidence type="ECO:0000256" key="2">
    <source>
        <dbReference type="ARBA" id="ARBA00004141"/>
    </source>
</evidence>
<feature type="transmembrane region" description="Helical" evidence="9">
    <location>
        <begin position="521"/>
        <end position="541"/>
    </location>
</feature>
<dbReference type="PRINTS" id="PR00171">
    <property type="entry name" value="SUGRTRNSPORT"/>
</dbReference>
<dbReference type="InterPro" id="IPR005828">
    <property type="entry name" value="MFS_sugar_transport-like"/>
</dbReference>
<keyword evidence="4 8" id="KW-0813">Transport</keyword>
<dbReference type="InterPro" id="IPR036259">
    <property type="entry name" value="MFS_trans_sf"/>
</dbReference>
<keyword evidence="5 9" id="KW-0812">Transmembrane</keyword>
<proteinExistence type="inferred from homology"/>
<feature type="transmembrane region" description="Helical" evidence="9">
    <location>
        <begin position="177"/>
        <end position="198"/>
    </location>
</feature>
<comment type="similarity">
    <text evidence="3">Belongs to the major facilitator superfamily. Sugar transporter (TC 2.A.1.1) family. Glucose transporter subfamily.</text>
</comment>